<comment type="caution">
    <text evidence="1">The sequence shown here is derived from an EMBL/GenBank/DDBJ whole genome shotgun (WGS) entry which is preliminary data.</text>
</comment>
<organism evidence="1 2">
    <name type="scientific">Lindgomyces ingoldianus</name>
    <dbReference type="NCBI Taxonomy" id="673940"/>
    <lineage>
        <taxon>Eukaryota</taxon>
        <taxon>Fungi</taxon>
        <taxon>Dikarya</taxon>
        <taxon>Ascomycota</taxon>
        <taxon>Pezizomycotina</taxon>
        <taxon>Dothideomycetes</taxon>
        <taxon>Pleosporomycetidae</taxon>
        <taxon>Pleosporales</taxon>
        <taxon>Lindgomycetaceae</taxon>
        <taxon>Lindgomyces</taxon>
    </lineage>
</organism>
<evidence type="ECO:0000313" key="1">
    <source>
        <dbReference type="EMBL" id="KAF2468916.1"/>
    </source>
</evidence>
<accession>A0ACB6QPT9</accession>
<name>A0ACB6QPT9_9PLEO</name>
<keyword evidence="2" id="KW-1185">Reference proteome</keyword>
<dbReference type="Proteomes" id="UP000799755">
    <property type="component" value="Unassembled WGS sequence"/>
</dbReference>
<proteinExistence type="predicted"/>
<protein>
    <submittedName>
        <fullName evidence="1">Uncharacterized protein</fullName>
    </submittedName>
</protein>
<evidence type="ECO:0000313" key="2">
    <source>
        <dbReference type="Proteomes" id="UP000799755"/>
    </source>
</evidence>
<dbReference type="EMBL" id="MU003514">
    <property type="protein sequence ID" value="KAF2468916.1"/>
    <property type="molecule type" value="Genomic_DNA"/>
</dbReference>
<sequence>MVDSALNHLNQNPWTQDTTDLIRNLFTKDGKDPRKTDMSKVKAVLHQIGRMYRTEVTQENVGDLDVIIFCDDSRFELIDEGKKLYKDKTINQLLYYNEQQCKGRRRDMDDKVALAVTVNPVLTAEVFEQTESQWVYTETEKPTQIQICPWFVDWIKNHDYKLHNDVARSNIGRTVVKVTESTNHILRQIDAFNLLDKVLLHEMTHGRSAWQTSVGGQNIVGLADVSSQTRVSCIS</sequence>
<gene>
    <name evidence="1" type="ORF">BDR25DRAFT_289905</name>
</gene>
<reference evidence="1" key="1">
    <citation type="journal article" date="2020" name="Stud. Mycol.">
        <title>101 Dothideomycetes genomes: a test case for predicting lifestyles and emergence of pathogens.</title>
        <authorList>
            <person name="Haridas S."/>
            <person name="Albert R."/>
            <person name="Binder M."/>
            <person name="Bloem J."/>
            <person name="Labutti K."/>
            <person name="Salamov A."/>
            <person name="Andreopoulos B."/>
            <person name="Baker S."/>
            <person name="Barry K."/>
            <person name="Bills G."/>
            <person name="Bluhm B."/>
            <person name="Cannon C."/>
            <person name="Castanera R."/>
            <person name="Culley D."/>
            <person name="Daum C."/>
            <person name="Ezra D."/>
            <person name="Gonzalez J."/>
            <person name="Henrissat B."/>
            <person name="Kuo A."/>
            <person name="Liang C."/>
            <person name="Lipzen A."/>
            <person name="Lutzoni F."/>
            <person name="Magnuson J."/>
            <person name="Mondo S."/>
            <person name="Nolan M."/>
            <person name="Ohm R."/>
            <person name="Pangilinan J."/>
            <person name="Park H.-J."/>
            <person name="Ramirez L."/>
            <person name="Alfaro M."/>
            <person name="Sun H."/>
            <person name="Tritt A."/>
            <person name="Yoshinaga Y."/>
            <person name="Zwiers L.-H."/>
            <person name="Turgeon B."/>
            <person name="Goodwin S."/>
            <person name="Spatafora J."/>
            <person name="Crous P."/>
            <person name="Grigoriev I."/>
        </authorList>
    </citation>
    <scope>NUCLEOTIDE SEQUENCE</scope>
    <source>
        <strain evidence="1">ATCC 200398</strain>
    </source>
</reference>